<dbReference type="NCBIfam" id="TIGR00254">
    <property type="entry name" value="GGDEF"/>
    <property type="match status" value="1"/>
</dbReference>
<dbReference type="InterPro" id="IPR029787">
    <property type="entry name" value="Nucleotide_cyclase"/>
</dbReference>
<gene>
    <name evidence="4" type="ordered locus">Dvul_2629</name>
</gene>
<dbReference type="EMBL" id="CP000527">
    <property type="protein sequence ID" value="ABM29641.1"/>
    <property type="molecule type" value="Genomic_DNA"/>
</dbReference>
<dbReference type="Pfam" id="PF08448">
    <property type="entry name" value="PAS_4"/>
    <property type="match status" value="1"/>
</dbReference>
<dbReference type="Gene3D" id="3.30.70.270">
    <property type="match status" value="1"/>
</dbReference>
<dbReference type="InterPro" id="IPR035965">
    <property type="entry name" value="PAS-like_dom_sf"/>
</dbReference>
<dbReference type="InterPro" id="IPR000700">
    <property type="entry name" value="PAS-assoc_C"/>
</dbReference>
<dbReference type="InterPro" id="IPR043128">
    <property type="entry name" value="Rev_trsase/Diguanyl_cyclase"/>
</dbReference>
<protein>
    <submittedName>
        <fullName evidence="4">Diguanylate cyclase with PAS/PAC sensor</fullName>
    </submittedName>
</protein>
<dbReference type="PROSITE" id="PS50887">
    <property type="entry name" value="GGDEF"/>
    <property type="match status" value="1"/>
</dbReference>
<feature type="domain" description="PAS" evidence="1">
    <location>
        <begin position="159"/>
        <end position="228"/>
    </location>
</feature>
<dbReference type="SMART" id="SM00091">
    <property type="entry name" value="PAS"/>
    <property type="match status" value="3"/>
</dbReference>
<evidence type="ECO:0000313" key="4">
    <source>
        <dbReference type="EMBL" id="ABM29641.1"/>
    </source>
</evidence>
<dbReference type="Pfam" id="PF13188">
    <property type="entry name" value="PAS_8"/>
    <property type="match status" value="1"/>
</dbReference>
<evidence type="ECO:0000259" key="2">
    <source>
        <dbReference type="PROSITE" id="PS50113"/>
    </source>
</evidence>
<dbReference type="GO" id="GO:0003824">
    <property type="term" value="F:catalytic activity"/>
    <property type="evidence" value="ECO:0007669"/>
    <property type="project" value="UniProtKB-ARBA"/>
</dbReference>
<evidence type="ECO:0000259" key="3">
    <source>
        <dbReference type="PROSITE" id="PS50887"/>
    </source>
</evidence>
<evidence type="ECO:0000313" key="5">
    <source>
        <dbReference type="Proteomes" id="UP000009173"/>
    </source>
</evidence>
<dbReference type="PANTHER" id="PTHR44757:SF2">
    <property type="entry name" value="BIOFILM ARCHITECTURE MAINTENANCE PROTEIN MBAA"/>
    <property type="match status" value="1"/>
</dbReference>
<evidence type="ECO:0000259" key="1">
    <source>
        <dbReference type="PROSITE" id="PS50112"/>
    </source>
</evidence>
<dbReference type="Gene3D" id="3.30.450.20">
    <property type="entry name" value="PAS domain"/>
    <property type="match status" value="3"/>
</dbReference>
<dbReference type="InterPro" id="IPR013656">
    <property type="entry name" value="PAS_4"/>
</dbReference>
<name>A0A0H3ACV3_NITV4</name>
<dbReference type="HOGENOM" id="CLU_449593_0_0_7"/>
<dbReference type="InterPro" id="IPR000160">
    <property type="entry name" value="GGDEF_dom"/>
</dbReference>
<proteinExistence type="predicted"/>
<dbReference type="InterPro" id="IPR000014">
    <property type="entry name" value="PAS"/>
</dbReference>
<dbReference type="PANTHER" id="PTHR44757">
    <property type="entry name" value="DIGUANYLATE CYCLASE DGCP"/>
    <property type="match status" value="1"/>
</dbReference>
<dbReference type="KEGG" id="dvl:Dvul_2629"/>
<reference evidence="5" key="1">
    <citation type="journal article" date="2009" name="Environ. Microbiol.">
        <title>Contribution of mobile genetic elements to Desulfovibrio vulgaris genome plasticity.</title>
        <authorList>
            <person name="Walker C.B."/>
            <person name="Stolyar S."/>
            <person name="Chivian D."/>
            <person name="Pinel N."/>
            <person name="Gabster J.A."/>
            <person name="Dehal P.S."/>
            <person name="He Z."/>
            <person name="Yang Z.K."/>
            <person name="Yen H.C."/>
            <person name="Zhou J."/>
            <person name="Wall J.D."/>
            <person name="Hazen T.C."/>
            <person name="Arkin A.P."/>
            <person name="Stahl D.A."/>
        </authorList>
    </citation>
    <scope>NUCLEOTIDE SEQUENCE [LARGE SCALE GENOMIC DNA]</scope>
    <source>
        <strain evidence="5">DP4</strain>
    </source>
</reference>
<accession>A0A0H3ACV3</accession>
<feature type="domain" description="PAC" evidence="2">
    <location>
        <begin position="382"/>
        <end position="437"/>
    </location>
</feature>
<organism evidence="4 5">
    <name type="scientific">Nitratidesulfovibrio vulgaris (strain DP4)</name>
    <name type="common">Desulfovibrio vulgaris</name>
    <dbReference type="NCBI Taxonomy" id="391774"/>
    <lineage>
        <taxon>Bacteria</taxon>
        <taxon>Pseudomonadati</taxon>
        <taxon>Thermodesulfobacteriota</taxon>
        <taxon>Desulfovibrionia</taxon>
        <taxon>Desulfovibrionales</taxon>
        <taxon>Desulfovibrionaceae</taxon>
        <taxon>Nitratidesulfovibrio</taxon>
    </lineage>
</organism>
<dbReference type="FunFam" id="3.30.70.270:FF:000001">
    <property type="entry name" value="Diguanylate cyclase domain protein"/>
    <property type="match status" value="1"/>
</dbReference>
<feature type="domain" description="PAC" evidence="2">
    <location>
        <begin position="234"/>
        <end position="285"/>
    </location>
</feature>
<dbReference type="Pfam" id="PF13426">
    <property type="entry name" value="PAS_9"/>
    <property type="match status" value="1"/>
</dbReference>
<dbReference type="CDD" id="cd01949">
    <property type="entry name" value="GGDEF"/>
    <property type="match status" value="1"/>
</dbReference>
<dbReference type="NCBIfam" id="TIGR00229">
    <property type="entry name" value="sensory_box"/>
    <property type="match status" value="1"/>
</dbReference>
<dbReference type="AlphaFoldDB" id="A0A0H3ACV3"/>
<dbReference type="SUPFAM" id="SSF55073">
    <property type="entry name" value="Nucleotide cyclase"/>
    <property type="match status" value="1"/>
</dbReference>
<dbReference type="PROSITE" id="PS50113">
    <property type="entry name" value="PAC"/>
    <property type="match status" value="2"/>
</dbReference>
<feature type="domain" description="PAS" evidence="1">
    <location>
        <begin position="286"/>
        <end position="344"/>
    </location>
</feature>
<sequence>MPESLLTAIIALVAVVVGVRLGRRRARPRPASPDTQPDTPPVLFDDLPVGVFRSTLDGEHLLYANTSLAHLFGWPDAGAMIEGQTPRDLYASPTARDDILQRLQQAGEMTTDVIHLQRPGHAQRACILHLRIDNAMKTIEGWVMDVTELDHRKEGLRDAHRFLQNVVDALPCPLFFKDMNGAYTLFNHAFSDMLGLTPENLQGKNADDIAPPDLAAVYHSMDQALLDAKGPASQRYESAFTTPHGLRHVLFDKATVVDDEGTARGLVGIITDITGRKQAEDALRRVEARIRALVHNASDGFFSVTPEGYITESNPAMCKLLGLKVAPSSGERGELTCVAPDDDEASDANRAQNILNLPDMFAEGREAWDAALHRLGTGAPPAPFEVRVRRDDGQTVWLSLALWPVDSVPEEDGPPPAVEGMAHDITAHKLAEMDLTRRIVTDPLTGLFNRAHMEDMLPRMLARAAEDGRTLGLLFIDLDGFKAVNDTYGHAVGDTLLQQVAGRLRRRLRHTDIAIRLGGDEFAVLLWDVAGKEAVERIGAGILSIMAPAFTCTDIPCSVSASIGASLYPQHADDAPSLLRLADEAMYRAKAEGKNRMAFAGPSRAGD</sequence>
<dbReference type="PROSITE" id="PS50112">
    <property type="entry name" value="PAS"/>
    <property type="match status" value="2"/>
</dbReference>
<dbReference type="Proteomes" id="UP000009173">
    <property type="component" value="Chromosome"/>
</dbReference>
<dbReference type="Pfam" id="PF00990">
    <property type="entry name" value="GGDEF"/>
    <property type="match status" value="1"/>
</dbReference>
<dbReference type="SMART" id="SM00267">
    <property type="entry name" value="GGDEF"/>
    <property type="match status" value="1"/>
</dbReference>
<feature type="domain" description="GGDEF" evidence="3">
    <location>
        <begin position="469"/>
        <end position="602"/>
    </location>
</feature>
<dbReference type="InterPro" id="IPR052155">
    <property type="entry name" value="Biofilm_reg_signaling"/>
</dbReference>
<dbReference type="SUPFAM" id="SSF55785">
    <property type="entry name" value="PYP-like sensor domain (PAS domain)"/>
    <property type="match status" value="3"/>
</dbReference>
<dbReference type="RefSeq" id="WP_011792985.1">
    <property type="nucleotide sequence ID" value="NC_008751.1"/>
</dbReference>
<dbReference type="CDD" id="cd00130">
    <property type="entry name" value="PAS"/>
    <property type="match status" value="2"/>
</dbReference>